<proteinExistence type="predicted"/>
<reference evidence="1 2" key="1">
    <citation type="submission" date="2024-01" db="EMBL/GenBank/DDBJ databases">
        <title>Genome assemblies of Stephania.</title>
        <authorList>
            <person name="Yang L."/>
        </authorList>
    </citation>
    <scope>NUCLEOTIDE SEQUENCE [LARGE SCALE GENOMIC DNA]</scope>
    <source>
        <strain evidence="1">JXDWG</strain>
        <tissue evidence="1">Leaf</tissue>
    </source>
</reference>
<dbReference type="EMBL" id="JBBNAG010000001">
    <property type="protein sequence ID" value="KAK9166679.1"/>
    <property type="molecule type" value="Genomic_DNA"/>
</dbReference>
<organism evidence="1 2">
    <name type="scientific">Stephania cephalantha</name>
    <dbReference type="NCBI Taxonomy" id="152367"/>
    <lineage>
        <taxon>Eukaryota</taxon>
        <taxon>Viridiplantae</taxon>
        <taxon>Streptophyta</taxon>
        <taxon>Embryophyta</taxon>
        <taxon>Tracheophyta</taxon>
        <taxon>Spermatophyta</taxon>
        <taxon>Magnoliopsida</taxon>
        <taxon>Ranunculales</taxon>
        <taxon>Menispermaceae</taxon>
        <taxon>Menispermoideae</taxon>
        <taxon>Cissampelideae</taxon>
        <taxon>Stephania</taxon>
    </lineage>
</organism>
<dbReference type="AlphaFoldDB" id="A0AAP0LCU7"/>
<name>A0AAP0LCU7_9MAGN</name>
<dbReference type="Proteomes" id="UP001419268">
    <property type="component" value="Unassembled WGS sequence"/>
</dbReference>
<protein>
    <submittedName>
        <fullName evidence="1">Uncharacterized protein</fullName>
    </submittedName>
</protein>
<accession>A0AAP0LCU7</accession>
<evidence type="ECO:0000313" key="1">
    <source>
        <dbReference type="EMBL" id="KAK9166679.1"/>
    </source>
</evidence>
<sequence length="67" mass="7734">MLYYALLKGSSFQTVVKFLSLYVSYGGKQHVPLSLFKSHAQRTMEVILKSYVDRTAVQSSCDELWRK</sequence>
<comment type="caution">
    <text evidence="1">The sequence shown here is derived from an EMBL/GenBank/DDBJ whole genome shotgun (WGS) entry which is preliminary data.</text>
</comment>
<evidence type="ECO:0000313" key="2">
    <source>
        <dbReference type="Proteomes" id="UP001419268"/>
    </source>
</evidence>
<gene>
    <name evidence="1" type="ORF">Scep_001870</name>
</gene>
<keyword evidence="2" id="KW-1185">Reference proteome</keyword>